<dbReference type="Gene3D" id="3.40.50.300">
    <property type="entry name" value="P-loop containing nucleotide triphosphate hydrolases"/>
    <property type="match status" value="1"/>
</dbReference>
<dbReference type="PROSITE" id="PS50893">
    <property type="entry name" value="ABC_TRANSPORTER_2"/>
    <property type="match status" value="1"/>
</dbReference>
<accession>A0ABV1BY49</accession>
<comment type="caution">
    <text evidence="5">The sequence shown here is derived from an EMBL/GenBank/DDBJ whole genome shotgun (WGS) entry which is preliminary data.</text>
</comment>
<dbReference type="InterPro" id="IPR003593">
    <property type="entry name" value="AAA+_ATPase"/>
</dbReference>
<dbReference type="PANTHER" id="PTHR42939:SF1">
    <property type="entry name" value="ABC TRANSPORTER ATP-BINDING PROTEIN ALBC-RELATED"/>
    <property type="match status" value="1"/>
</dbReference>
<evidence type="ECO:0000259" key="4">
    <source>
        <dbReference type="PROSITE" id="PS50893"/>
    </source>
</evidence>
<keyword evidence="3 5" id="KW-0067">ATP-binding</keyword>
<dbReference type="EMBL" id="JBBMER010000011">
    <property type="protein sequence ID" value="MEQ2380656.1"/>
    <property type="molecule type" value="Genomic_DNA"/>
</dbReference>
<evidence type="ECO:0000313" key="6">
    <source>
        <dbReference type="Proteomes" id="UP001442364"/>
    </source>
</evidence>
<evidence type="ECO:0000256" key="2">
    <source>
        <dbReference type="ARBA" id="ARBA00022741"/>
    </source>
</evidence>
<dbReference type="SMART" id="SM00382">
    <property type="entry name" value="AAA"/>
    <property type="match status" value="1"/>
</dbReference>
<name>A0ABV1BY49_9FIRM</name>
<dbReference type="Proteomes" id="UP001442364">
    <property type="component" value="Unassembled WGS sequence"/>
</dbReference>
<evidence type="ECO:0000256" key="3">
    <source>
        <dbReference type="ARBA" id="ARBA00022840"/>
    </source>
</evidence>
<dbReference type="InterPro" id="IPR027417">
    <property type="entry name" value="P-loop_NTPase"/>
</dbReference>
<gene>
    <name evidence="5" type="ORF">WMO14_12400</name>
</gene>
<dbReference type="Pfam" id="PF00005">
    <property type="entry name" value="ABC_tran"/>
    <property type="match status" value="1"/>
</dbReference>
<organism evidence="5 6">
    <name type="scientific">[Lactobacillus] rogosae</name>
    <dbReference type="NCBI Taxonomy" id="706562"/>
    <lineage>
        <taxon>Bacteria</taxon>
        <taxon>Bacillati</taxon>
        <taxon>Bacillota</taxon>
        <taxon>Clostridia</taxon>
        <taxon>Lachnospirales</taxon>
        <taxon>Lachnospiraceae</taxon>
        <taxon>Lachnospira</taxon>
    </lineage>
</organism>
<keyword evidence="1" id="KW-0813">Transport</keyword>
<evidence type="ECO:0000313" key="5">
    <source>
        <dbReference type="EMBL" id="MEQ2380656.1"/>
    </source>
</evidence>
<dbReference type="GO" id="GO:0005524">
    <property type="term" value="F:ATP binding"/>
    <property type="evidence" value="ECO:0007669"/>
    <property type="project" value="UniProtKB-KW"/>
</dbReference>
<evidence type="ECO:0000256" key="1">
    <source>
        <dbReference type="ARBA" id="ARBA00022448"/>
    </source>
</evidence>
<dbReference type="RefSeq" id="WP_022503088.1">
    <property type="nucleotide sequence ID" value="NZ_DAWDAH010000004.1"/>
</dbReference>
<dbReference type="CDD" id="cd03230">
    <property type="entry name" value="ABC_DR_subfamily_A"/>
    <property type="match status" value="1"/>
</dbReference>
<keyword evidence="6" id="KW-1185">Reference proteome</keyword>
<dbReference type="SUPFAM" id="SSF52540">
    <property type="entry name" value="P-loop containing nucleoside triphosphate hydrolases"/>
    <property type="match status" value="1"/>
</dbReference>
<dbReference type="InterPro" id="IPR017871">
    <property type="entry name" value="ABC_transporter-like_CS"/>
</dbReference>
<keyword evidence="2" id="KW-0547">Nucleotide-binding</keyword>
<feature type="domain" description="ABC transporter" evidence="4">
    <location>
        <begin position="4"/>
        <end position="233"/>
    </location>
</feature>
<dbReference type="PANTHER" id="PTHR42939">
    <property type="entry name" value="ABC TRANSPORTER ATP-BINDING PROTEIN ALBC-RELATED"/>
    <property type="match status" value="1"/>
</dbReference>
<dbReference type="InterPro" id="IPR003439">
    <property type="entry name" value="ABC_transporter-like_ATP-bd"/>
</dbReference>
<reference evidence="5 6" key="1">
    <citation type="submission" date="2024-03" db="EMBL/GenBank/DDBJ databases">
        <title>Human intestinal bacterial collection.</title>
        <authorList>
            <person name="Pauvert C."/>
            <person name="Hitch T.C.A."/>
            <person name="Clavel T."/>
        </authorList>
    </citation>
    <scope>NUCLEOTIDE SEQUENCE [LARGE SCALE GENOMIC DNA]</scope>
    <source>
        <strain evidence="5 6">CLA-AA-H255</strain>
    </source>
</reference>
<proteinExistence type="predicted"/>
<dbReference type="PROSITE" id="PS00211">
    <property type="entry name" value="ABC_TRANSPORTER_1"/>
    <property type="match status" value="1"/>
</dbReference>
<protein>
    <submittedName>
        <fullName evidence="5">ABC transporter ATP-binding protein</fullName>
    </submittedName>
</protein>
<sequence>MSGLECKNISKSYKDNKVLDNVSLNIEQGKIYGLIGRNGVGKTTLMSIMTGQNPADSGEVTYNGQPVWENAEALSHICFSREINTKSLLGMNNQKVKEYLRLASIYYKNWDKDMAEELVKRFGIDKKKKVCNLSKGMLSMLTVIIGLASKAEITILDEPAAGLDVIVREEFYKLIIDEQQENGRTFIISTHIIEEAANVFEEVIILKDKCVYLKENTVELLDKCRYVSGLEEDVKNAVDGCKIINEEHIGRSYAVTVMQDGDGKIKAVQHVTVQPVSLQNLFIAICGQSNM</sequence>
<dbReference type="InterPro" id="IPR051782">
    <property type="entry name" value="ABC_Transporter_VariousFunc"/>
</dbReference>